<evidence type="ECO:0000313" key="1">
    <source>
        <dbReference type="EMBL" id="ETK83233.1"/>
    </source>
</evidence>
<reference evidence="2" key="2">
    <citation type="submission" date="2013-11" db="EMBL/GenBank/DDBJ databases">
        <title>The Genome Sequence of Phytophthora parasitica CJ05E6.</title>
        <authorList>
            <consortium name="The Broad Institute Genomics Platform"/>
            <person name="Russ C."/>
            <person name="Tyler B."/>
            <person name="Panabieres F."/>
            <person name="Shan W."/>
            <person name="Tripathy S."/>
            <person name="Grunwald N."/>
            <person name="Machado M."/>
            <person name="Johnson C.S."/>
            <person name="Arredondo F."/>
            <person name="Hong C."/>
            <person name="Coffey M."/>
            <person name="Young S.K."/>
            <person name="Zeng Q."/>
            <person name="Gargeya S."/>
            <person name="Fitzgerald M."/>
            <person name="Abouelleil A."/>
            <person name="Alvarado L."/>
            <person name="Chapman S.B."/>
            <person name="Gainer-Dewar J."/>
            <person name="Goldberg J."/>
            <person name="Griggs A."/>
            <person name="Gujja S."/>
            <person name="Hansen M."/>
            <person name="Howarth C."/>
            <person name="Imamovic A."/>
            <person name="Ireland A."/>
            <person name="Larimer J."/>
            <person name="McCowan C."/>
            <person name="Murphy C."/>
            <person name="Pearson M."/>
            <person name="Poon T.W."/>
            <person name="Priest M."/>
            <person name="Roberts A."/>
            <person name="Saif S."/>
            <person name="Shea T."/>
            <person name="Sykes S."/>
            <person name="Wortman J."/>
            <person name="Nusbaum C."/>
            <person name="Birren B."/>
        </authorList>
    </citation>
    <scope>NUCLEOTIDE SEQUENCE [LARGE SCALE GENOMIC DNA]</scope>
    <source>
        <strain evidence="2">CJ05E6</strain>
    </source>
</reference>
<evidence type="ECO:0000313" key="2">
    <source>
        <dbReference type="EMBL" id="ETL36625.1"/>
    </source>
</evidence>
<reference evidence="1" key="1">
    <citation type="submission" date="2013-11" db="EMBL/GenBank/DDBJ databases">
        <title>The Genome Sequence of Phytophthora parasitica CJ02B3.</title>
        <authorList>
            <consortium name="The Broad Institute Genomics Platform"/>
            <person name="Russ C."/>
            <person name="Tyler B."/>
            <person name="Panabieres F."/>
            <person name="Shan W."/>
            <person name="Tripathy S."/>
            <person name="Grunwald N."/>
            <person name="Machado M."/>
            <person name="Johnson C.S."/>
            <person name="Arredondo F."/>
            <person name="Hong C."/>
            <person name="Coffey M."/>
            <person name="Young S.K."/>
            <person name="Zeng Q."/>
            <person name="Gargeya S."/>
            <person name="Fitzgerald M."/>
            <person name="Abouelleil A."/>
            <person name="Alvarado L."/>
            <person name="Chapman S.B."/>
            <person name="Gainer-Dewar J."/>
            <person name="Goldberg J."/>
            <person name="Griggs A."/>
            <person name="Gujja S."/>
            <person name="Hansen M."/>
            <person name="Howarth C."/>
            <person name="Imamovic A."/>
            <person name="Ireland A."/>
            <person name="Larimer J."/>
            <person name="McCowan C."/>
            <person name="Murphy C."/>
            <person name="Pearson M."/>
            <person name="Poon T.W."/>
            <person name="Priest M."/>
            <person name="Roberts A."/>
            <person name="Saif S."/>
            <person name="Shea T."/>
            <person name="Sykes S."/>
            <person name="Wortman J."/>
            <person name="Nusbaum C."/>
            <person name="Birren B."/>
        </authorList>
    </citation>
    <scope>NUCLEOTIDE SEQUENCE [LARGE SCALE GENOMIC DNA]</scope>
    <source>
        <strain evidence="1">CJ02B3</strain>
    </source>
</reference>
<dbReference type="EMBL" id="KI687044">
    <property type="protein sequence ID" value="ETK83233.1"/>
    <property type="molecule type" value="Genomic_DNA"/>
</dbReference>
<proteinExistence type="predicted"/>
<organism evidence="2">
    <name type="scientific">Phytophthora nicotianae</name>
    <name type="common">Potato buckeye rot agent</name>
    <name type="synonym">Phytophthora parasitica</name>
    <dbReference type="NCBI Taxonomy" id="4792"/>
    <lineage>
        <taxon>Eukaryota</taxon>
        <taxon>Sar</taxon>
        <taxon>Stramenopiles</taxon>
        <taxon>Oomycota</taxon>
        <taxon>Peronosporomycetes</taxon>
        <taxon>Peronosporales</taxon>
        <taxon>Peronosporaceae</taxon>
        <taxon>Phytophthora</taxon>
    </lineage>
</organism>
<dbReference type="EMBL" id="KI673729">
    <property type="protein sequence ID" value="ETL36625.1"/>
    <property type="molecule type" value="Genomic_DNA"/>
</dbReference>
<accession>W2IR83</accession>
<name>W2IR83_PHYNI</name>
<dbReference type="AlphaFoldDB" id="W2IR83"/>
<dbReference type="Proteomes" id="UP000053236">
    <property type="component" value="Unassembled WGS sequence"/>
</dbReference>
<sequence>MNGLDAAGVNPFKETATSSLNTNRNGFTIAMTNLNMRSKRANVP</sequence>
<protein>
    <submittedName>
        <fullName evidence="2">Uncharacterized protein</fullName>
    </submittedName>
</protein>
<gene>
    <name evidence="1" type="ORF">L915_11520</name>
    <name evidence="2" type="ORF">L916_11436</name>
</gene>
<dbReference type="Proteomes" id="UP000053864">
    <property type="component" value="Unassembled WGS sequence"/>
</dbReference>